<dbReference type="GO" id="GO:0030701">
    <property type="term" value="F:NAD+-dinitrogen-reductase ADP-D-ribosyltransferase activity"/>
    <property type="evidence" value="ECO:0007669"/>
    <property type="project" value="UniProtKB-EC"/>
</dbReference>
<dbReference type="EC" id="2.4.2.37" evidence="1"/>
<proteinExistence type="predicted"/>
<organism evidence="1 2">
    <name type="scientific">Methylacidimicrobium tartarophylax</name>
    <dbReference type="NCBI Taxonomy" id="1041768"/>
    <lineage>
        <taxon>Bacteria</taxon>
        <taxon>Pseudomonadati</taxon>
        <taxon>Verrucomicrobiota</taxon>
        <taxon>Methylacidimicrobium</taxon>
    </lineage>
</organism>
<reference evidence="1 2" key="1">
    <citation type="submission" date="2019-09" db="EMBL/GenBank/DDBJ databases">
        <authorList>
            <person name="Cremers G."/>
        </authorList>
    </citation>
    <scope>NUCLEOTIDE SEQUENCE [LARGE SCALE GENOMIC DNA]</scope>
    <source>
        <strain evidence="1">4A</strain>
    </source>
</reference>
<sequence>MRRLYFATLSTPSASSGRSVASRAQASNLVGVSSAFLASPDFNERPLRLSIHGVREMNPGFFRKLGGARNAGEAARIFEEYMEVLFGLDEEQRMRPGPDGRRRYRASYRRLLEGWAFDSNGPEGAVLKGWVESRFGLFPTYHKRPIERFSSPTWVTYVEEKMASRFHNNAIQMQLDLLYEFAQWSLDRASGRGKRHRTLYRGVEGFEENQILERRGKGSALVLLNNLVSFTTEREVAEQFGSWILTARIPLAKILFFRELLPHHVLQSEAEHLVIGGAFEVEIGRP</sequence>
<keyword evidence="2" id="KW-1185">Reference proteome</keyword>
<name>A0A5E6MDH5_9BACT</name>
<evidence type="ECO:0000313" key="1">
    <source>
        <dbReference type="EMBL" id="VVM07262.1"/>
    </source>
</evidence>
<dbReference type="Pfam" id="PF07357">
    <property type="entry name" value="DRAT"/>
    <property type="match status" value="1"/>
</dbReference>
<accession>A0A5E6MDH5</accession>
<dbReference type="InterPro" id="IPR009953">
    <property type="entry name" value="DRA_trans"/>
</dbReference>
<dbReference type="RefSeq" id="WP_246186592.1">
    <property type="nucleotide sequence ID" value="NZ_CABFVA020000086.1"/>
</dbReference>
<dbReference type="GO" id="GO:0009399">
    <property type="term" value="P:nitrogen fixation"/>
    <property type="evidence" value="ECO:0007669"/>
    <property type="project" value="InterPro"/>
</dbReference>
<dbReference type="Proteomes" id="UP000334923">
    <property type="component" value="Unassembled WGS sequence"/>
</dbReference>
<keyword evidence="1" id="KW-0808">Transferase</keyword>
<protein>
    <submittedName>
        <fullName evidence="1">NAD(+)--dinitrogen-reductase ADP-D-ribosyltransferase</fullName>
        <ecNumber evidence="1">2.4.2.37</ecNumber>
    </submittedName>
</protein>
<dbReference type="EMBL" id="CABFVA020000086">
    <property type="protein sequence ID" value="VVM07262.1"/>
    <property type="molecule type" value="Genomic_DNA"/>
</dbReference>
<keyword evidence="1" id="KW-0328">Glycosyltransferase</keyword>
<gene>
    <name evidence="1" type="primary">draT</name>
    <name evidence="1" type="ORF">MAMT_01630</name>
</gene>
<evidence type="ECO:0000313" key="2">
    <source>
        <dbReference type="Proteomes" id="UP000334923"/>
    </source>
</evidence>
<dbReference type="AlphaFoldDB" id="A0A5E6MDH5"/>